<dbReference type="InterPro" id="IPR035892">
    <property type="entry name" value="C2_domain_sf"/>
</dbReference>
<dbReference type="PROSITE" id="PS50004">
    <property type="entry name" value="C2"/>
    <property type="match status" value="1"/>
</dbReference>
<evidence type="ECO:0000256" key="6">
    <source>
        <dbReference type="SAM" id="MobiDB-lite"/>
    </source>
</evidence>
<evidence type="ECO:0000256" key="2">
    <source>
        <dbReference type="ARBA" id="ARBA00022692"/>
    </source>
</evidence>
<dbReference type="AlphaFoldDB" id="A0A2V0NSG0"/>
<dbReference type="PANTHER" id="PTHR31425">
    <property type="entry name" value="PHOSPHORIBOSYLANTHRANILATE TRANSFERASE ISOFORM 1"/>
    <property type="match status" value="1"/>
</dbReference>
<evidence type="ECO:0000313" key="10">
    <source>
        <dbReference type="Proteomes" id="UP000247498"/>
    </source>
</evidence>
<dbReference type="CDD" id="cd00030">
    <property type="entry name" value="C2"/>
    <property type="match status" value="1"/>
</dbReference>
<evidence type="ECO:0000256" key="1">
    <source>
        <dbReference type="ARBA" id="ARBA00004141"/>
    </source>
</evidence>
<keyword evidence="10" id="KW-1185">Reference proteome</keyword>
<feature type="compositionally biased region" description="Low complexity" evidence="6">
    <location>
        <begin position="422"/>
        <end position="441"/>
    </location>
</feature>
<feature type="compositionally biased region" description="Gly residues" evidence="6">
    <location>
        <begin position="1003"/>
        <end position="1018"/>
    </location>
</feature>
<dbReference type="InterPro" id="IPR047259">
    <property type="entry name" value="QUIRKY-like"/>
</dbReference>
<sequence>MVVTSHPLRLTERDVLQEESVDEWFASFRTFELHVRLLCLRDLAPANRGSLPNPYAVLVVGGQRHRTPAHRRRLDADFGEEWALEWGDVDAARRRVVLEIWSWELWRADELLGRAFIDVACLAFEPLEVLEIDLQLYPPNVKAPPPLVAGPARALQRAAAGVASLAAAASFVAARPRRRGRSRGGEGPPEEASTSGAGAPPAAVGKARGQRRPPGEGGPDDESGPGARDSGGGDLSPRRGARAAGAALAHLQQQLQRRQLPPSVGQLQVAVWWAPARPPLAADVAERCSFCLLPGEAKVPPVLAHSRLGELYEEPCLVYVKLQLLEVLLGGAWYSAWLGGAATDDDGGGAFDAAAGAQPPLWWWQRPATPPAGPGAGAGASVASEGEEADAGPLSSVASSAAWFLGGADSDSSPPPHHQRRAAAAAAGEGAGAAASAGGARPSPRAAAVFALARVSFGRHQRVESRPVRVSPGGRAAFLESFVFCTKRPLKDKRVVLEVILRGEGLPGGRSQVMARADWSSIDLLLQSPPPPTTWLGVHAARQNRLPGMRLPLSGLEGARAELLCHAADADLRASAFGVPALTPSAAAAPSPSPRGGGGGAGAAAGARGAAIAAAGAERWTLLKQLTLRRRAPAASVGGAPPDGAGGAAAAAAAPFAAASAAPAASASGGAAAAAAVPSPVAGLPNSLAGSTPDGPLARLQLVLHRVDLSPEPKKGYSLVVKCGPHWARARPRRGPELEWQLEVPIYHPTALLVAVVYSESGRRGRPEILGKSSYRISSLLVISGREQPKSLRLRGDARDERGARVVAGTLLVSFRCDIPDRRRLLSAYSRSPYPPTVHLISLWQTCSRDATVKRHHDKLVAWLAAADPPVPQPVARKVLETGREQFRVARARYNIRRFKEALNWLASFLAWMRDLRAWRRPWYNLLTVFAAYWVCFHPRGTLLAAVLYRSAFALRRLWRKGLAEYLGVELGELLDTAGLLPDAFGGEDYDSDDDPSTPWAWPGGGGGGGGAEGAGGDDGGAAAAAVMFRPRRLRALKRRYEQLLRVSLQVQNRIDDLASGFERLAAAFGGQDPLATAVLMARLLLLAALLWALGAARVAFAWWCLEALRPPSWRGPPGIRGPLQFLSNLPSRSAED</sequence>
<feature type="domain" description="C2" evidence="8">
    <location>
        <begin position="9"/>
        <end position="132"/>
    </location>
</feature>
<keyword evidence="5 7" id="KW-0472">Membrane</keyword>
<dbReference type="STRING" id="307507.A0A2V0NSG0"/>
<organism evidence="9 10">
    <name type="scientific">Raphidocelis subcapitata</name>
    <dbReference type="NCBI Taxonomy" id="307507"/>
    <lineage>
        <taxon>Eukaryota</taxon>
        <taxon>Viridiplantae</taxon>
        <taxon>Chlorophyta</taxon>
        <taxon>core chlorophytes</taxon>
        <taxon>Chlorophyceae</taxon>
        <taxon>CS clade</taxon>
        <taxon>Sphaeropleales</taxon>
        <taxon>Selenastraceae</taxon>
        <taxon>Raphidocelis</taxon>
    </lineage>
</organism>
<dbReference type="PANTHER" id="PTHR31425:SF50">
    <property type="entry name" value="FT-INTERACTING PROTEIN 3-RELATED"/>
    <property type="match status" value="1"/>
</dbReference>
<comment type="caution">
    <text evidence="9">The sequence shown here is derived from an EMBL/GenBank/DDBJ whole genome shotgun (WGS) entry which is preliminary data.</text>
</comment>
<keyword evidence="2 7" id="KW-0812">Transmembrane</keyword>
<name>A0A2V0NSG0_9CHLO</name>
<dbReference type="InParanoid" id="A0A2V0NSG0"/>
<feature type="region of interest" description="Disordered" evidence="6">
    <location>
        <begin position="407"/>
        <end position="441"/>
    </location>
</feature>
<dbReference type="Pfam" id="PF08372">
    <property type="entry name" value="PRT_C"/>
    <property type="match status" value="1"/>
</dbReference>
<dbReference type="InterPro" id="IPR000008">
    <property type="entry name" value="C2_dom"/>
</dbReference>
<dbReference type="OrthoDB" id="545376at2759"/>
<dbReference type="Gene3D" id="2.60.40.150">
    <property type="entry name" value="C2 domain"/>
    <property type="match status" value="1"/>
</dbReference>
<evidence type="ECO:0000256" key="4">
    <source>
        <dbReference type="ARBA" id="ARBA00022989"/>
    </source>
</evidence>
<dbReference type="Pfam" id="PF00168">
    <property type="entry name" value="C2"/>
    <property type="match status" value="1"/>
</dbReference>
<gene>
    <name evidence="9" type="ORF">Rsub_03136</name>
</gene>
<dbReference type="EMBL" id="BDRX01000018">
    <property type="protein sequence ID" value="GBF90564.1"/>
    <property type="molecule type" value="Genomic_DNA"/>
</dbReference>
<accession>A0A2V0NSG0</accession>
<protein>
    <recommendedName>
        <fullName evidence="8">C2 domain-containing protein</fullName>
    </recommendedName>
</protein>
<evidence type="ECO:0000256" key="7">
    <source>
        <dbReference type="SAM" id="Phobius"/>
    </source>
</evidence>
<reference evidence="9 10" key="1">
    <citation type="journal article" date="2018" name="Sci. Rep.">
        <title>Raphidocelis subcapitata (=Pseudokirchneriella subcapitata) provides an insight into genome evolution and environmental adaptations in the Sphaeropleales.</title>
        <authorList>
            <person name="Suzuki S."/>
            <person name="Yamaguchi H."/>
            <person name="Nakajima N."/>
            <person name="Kawachi M."/>
        </authorList>
    </citation>
    <scope>NUCLEOTIDE SEQUENCE [LARGE SCALE GENOMIC DNA]</scope>
    <source>
        <strain evidence="9 10">NIES-35</strain>
    </source>
</reference>
<dbReference type="SUPFAM" id="SSF49562">
    <property type="entry name" value="C2 domain (Calcium/lipid-binding domain, CaLB)"/>
    <property type="match status" value="1"/>
</dbReference>
<keyword evidence="3" id="KW-0677">Repeat</keyword>
<evidence type="ECO:0000313" key="9">
    <source>
        <dbReference type="EMBL" id="GBF90564.1"/>
    </source>
</evidence>
<keyword evidence="4 7" id="KW-1133">Transmembrane helix</keyword>
<evidence type="ECO:0000259" key="8">
    <source>
        <dbReference type="PROSITE" id="PS50004"/>
    </source>
</evidence>
<feature type="transmembrane region" description="Helical" evidence="7">
    <location>
        <begin position="1084"/>
        <end position="1104"/>
    </location>
</feature>
<dbReference type="SMART" id="SM00239">
    <property type="entry name" value="C2"/>
    <property type="match status" value="1"/>
</dbReference>
<dbReference type="GO" id="GO:0016020">
    <property type="term" value="C:membrane"/>
    <property type="evidence" value="ECO:0007669"/>
    <property type="project" value="UniProtKB-SubCell"/>
</dbReference>
<feature type="region of interest" description="Disordered" evidence="6">
    <location>
        <begin position="365"/>
        <end position="392"/>
    </location>
</feature>
<feature type="region of interest" description="Disordered" evidence="6">
    <location>
        <begin position="584"/>
        <end position="603"/>
    </location>
</feature>
<dbReference type="Proteomes" id="UP000247498">
    <property type="component" value="Unassembled WGS sequence"/>
</dbReference>
<comment type="subcellular location">
    <subcellularLocation>
        <location evidence="1">Membrane</location>
        <topology evidence="1">Multi-pass membrane protein</topology>
    </subcellularLocation>
</comment>
<feature type="compositionally biased region" description="Low complexity" evidence="6">
    <location>
        <begin position="190"/>
        <end position="207"/>
    </location>
</feature>
<proteinExistence type="predicted"/>
<evidence type="ECO:0000256" key="5">
    <source>
        <dbReference type="ARBA" id="ARBA00023136"/>
    </source>
</evidence>
<feature type="region of interest" description="Disordered" evidence="6">
    <location>
        <begin position="989"/>
        <end position="1018"/>
    </location>
</feature>
<evidence type="ECO:0000256" key="3">
    <source>
        <dbReference type="ARBA" id="ARBA00022737"/>
    </source>
</evidence>
<feature type="region of interest" description="Disordered" evidence="6">
    <location>
        <begin position="176"/>
        <end position="250"/>
    </location>
</feature>
<dbReference type="InterPro" id="IPR013583">
    <property type="entry name" value="MCTP_C"/>
</dbReference>